<feature type="transmembrane region" description="Helical" evidence="1">
    <location>
        <begin position="12"/>
        <end position="30"/>
    </location>
</feature>
<dbReference type="RefSeq" id="WP_183490561.1">
    <property type="nucleotide sequence ID" value="NZ_JBHUOV010000010.1"/>
</dbReference>
<comment type="caution">
    <text evidence="2">The sequence shown here is derived from an EMBL/GenBank/DDBJ whole genome shotgun (WGS) entry which is preliminary data.</text>
</comment>
<reference evidence="3" key="1">
    <citation type="journal article" date="2019" name="Int. J. Syst. Evol. Microbiol.">
        <title>The Global Catalogue of Microorganisms (GCM) 10K type strain sequencing project: providing services to taxonomists for standard genome sequencing and annotation.</title>
        <authorList>
            <consortium name="The Broad Institute Genomics Platform"/>
            <consortium name="The Broad Institute Genome Sequencing Center for Infectious Disease"/>
            <person name="Wu L."/>
            <person name="Ma J."/>
        </authorList>
    </citation>
    <scope>NUCLEOTIDE SEQUENCE [LARGE SCALE GENOMIC DNA]</scope>
    <source>
        <strain evidence="3">KCTC 32141</strain>
    </source>
</reference>
<name>A0ABW5WR75_9FLAO</name>
<keyword evidence="1" id="KW-0472">Membrane</keyword>
<feature type="transmembrane region" description="Helical" evidence="1">
    <location>
        <begin position="69"/>
        <end position="90"/>
    </location>
</feature>
<dbReference type="Proteomes" id="UP001597533">
    <property type="component" value="Unassembled WGS sequence"/>
</dbReference>
<keyword evidence="3" id="KW-1185">Reference proteome</keyword>
<proteinExistence type="predicted"/>
<evidence type="ECO:0000256" key="1">
    <source>
        <dbReference type="SAM" id="Phobius"/>
    </source>
</evidence>
<protein>
    <submittedName>
        <fullName evidence="2">Uncharacterized protein</fullName>
    </submittedName>
</protein>
<gene>
    <name evidence="2" type="ORF">ACFS5M_12355</name>
</gene>
<feature type="transmembrane region" description="Helical" evidence="1">
    <location>
        <begin position="42"/>
        <end position="62"/>
    </location>
</feature>
<organism evidence="2 3">
    <name type="scientific">Lacinutrix iliipiscaria</name>
    <dbReference type="NCBI Taxonomy" id="1230532"/>
    <lineage>
        <taxon>Bacteria</taxon>
        <taxon>Pseudomonadati</taxon>
        <taxon>Bacteroidota</taxon>
        <taxon>Flavobacteriia</taxon>
        <taxon>Flavobacteriales</taxon>
        <taxon>Flavobacteriaceae</taxon>
        <taxon>Lacinutrix</taxon>
    </lineage>
</organism>
<accession>A0ABW5WR75</accession>
<evidence type="ECO:0000313" key="2">
    <source>
        <dbReference type="EMBL" id="MFD2824465.1"/>
    </source>
</evidence>
<keyword evidence="1" id="KW-0812">Transmembrane</keyword>
<dbReference type="EMBL" id="JBHUOV010000010">
    <property type="protein sequence ID" value="MFD2824465.1"/>
    <property type="molecule type" value="Genomic_DNA"/>
</dbReference>
<keyword evidence="1" id="KW-1133">Transmembrane helix</keyword>
<evidence type="ECO:0000313" key="3">
    <source>
        <dbReference type="Proteomes" id="UP001597533"/>
    </source>
</evidence>
<sequence length="94" mass="10709">MKIPELITKPKNNIIGILIAMIISWIIGMSADLSASSGHGGFIPLVYPPMAAIFFIILYYISRLLTKKYNWIITLFAIIHLLYFAIDFYITENI</sequence>